<evidence type="ECO:0000259" key="7">
    <source>
        <dbReference type="PROSITE" id="PS50126"/>
    </source>
</evidence>
<name>A0A0M9AKX9_9EURY</name>
<dbReference type="HAMAP" id="MF_01910">
    <property type="entry name" value="RNA_binding_AU_1"/>
    <property type="match status" value="1"/>
</dbReference>
<keyword evidence="4 6" id="KW-0378">Hydrolase</keyword>
<dbReference type="SUPFAM" id="SSF159234">
    <property type="entry name" value="FomD-like"/>
    <property type="match status" value="1"/>
</dbReference>
<proteinExistence type="inferred from homology"/>
<evidence type="ECO:0000313" key="9">
    <source>
        <dbReference type="Proteomes" id="UP000037729"/>
    </source>
</evidence>
<dbReference type="PIRSF" id="PIRSF018644">
    <property type="entry name" value="RNA-binding_FAU-1"/>
    <property type="match status" value="1"/>
</dbReference>
<dbReference type="EC" id="3.1.26.-" evidence="6"/>
<dbReference type="PROSITE" id="PS50126">
    <property type="entry name" value="S1"/>
    <property type="match status" value="1"/>
</dbReference>
<reference evidence="8 9" key="1">
    <citation type="submission" date="2015-08" db="EMBL/GenBank/DDBJ databases">
        <title>Genomes of Isolates from Cabo Rojo, PR.</title>
        <authorList>
            <person name="Sanchez-Nieves R.L."/>
            <person name="Montalvo-Rodriguez R."/>
        </authorList>
    </citation>
    <scope>NUCLEOTIDE SEQUENCE [LARGE SCALE GENOMIC DNA]</scope>
    <source>
        <strain evidence="8 9">SL3</strain>
    </source>
</reference>
<dbReference type="PANTHER" id="PTHR39159">
    <property type="match status" value="1"/>
</dbReference>
<dbReference type="GO" id="GO:0006364">
    <property type="term" value="P:rRNA processing"/>
    <property type="evidence" value="ECO:0007669"/>
    <property type="project" value="UniProtKB-UniRule"/>
</dbReference>
<organism evidence="8 9">
    <name type="scientific">Haloarcula rubripromontorii</name>
    <dbReference type="NCBI Taxonomy" id="1705562"/>
    <lineage>
        <taxon>Archaea</taxon>
        <taxon>Methanobacteriati</taxon>
        <taxon>Methanobacteriota</taxon>
        <taxon>Stenosarchaea group</taxon>
        <taxon>Halobacteria</taxon>
        <taxon>Halobacteriales</taxon>
        <taxon>Haloarculaceae</taxon>
        <taxon>Haloarcula</taxon>
    </lineage>
</organism>
<dbReference type="PATRIC" id="fig|1705562.3.peg.2352"/>
<evidence type="ECO:0000256" key="6">
    <source>
        <dbReference type="HAMAP-Rule" id="MF_01910"/>
    </source>
</evidence>
<evidence type="ECO:0000313" key="8">
    <source>
        <dbReference type="EMBL" id="KOX93568.1"/>
    </source>
</evidence>
<dbReference type="Proteomes" id="UP000037729">
    <property type="component" value="Unassembled WGS sequence"/>
</dbReference>
<feature type="domain" description="S1 motif" evidence="7">
    <location>
        <begin position="90"/>
        <end position="152"/>
    </location>
</feature>
<keyword evidence="9" id="KW-1185">Reference proteome</keyword>
<keyword evidence="5 6" id="KW-0694">RNA-binding</keyword>
<protein>
    <recommendedName>
        <fullName evidence="6">Probable ribonuclease FAU-1</fullName>
        <ecNumber evidence="6">3.1.26.-</ecNumber>
    </recommendedName>
    <alternativeName>
        <fullName evidence="6">RNA-binding protein FAU-1</fullName>
    </alternativeName>
</protein>
<dbReference type="PANTHER" id="PTHR39159:SF1">
    <property type="entry name" value="UPF0374 PROTEIN YGAC"/>
    <property type="match status" value="1"/>
</dbReference>
<comment type="similarity">
    <text evidence="6">Belongs to the FAU-1 family.</text>
</comment>
<gene>
    <name evidence="6" type="primary">fau-1</name>
    <name evidence="8" type="ORF">AMS69_06475</name>
</gene>
<keyword evidence="3 6" id="KW-0255">Endonuclease</keyword>
<dbReference type="STRING" id="1705562.AMS69_06475"/>
<dbReference type="GO" id="GO:0016891">
    <property type="term" value="F:RNA endonuclease activity producing 5'-phosphomonoesters, hydrolytic mechanism"/>
    <property type="evidence" value="ECO:0007669"/>
    <property type="project" value="UniProtKB-UniRule"/>
</dbReference>
<evidence type="ECO:0000256" key="3">
    <source>
        <dbReference type="ARBA" id="ARBA00022759"/>
    </source>
</evidence>
<dbReference type="SUPFAM" id="SSF50249">
    <property type="entry name" value="Nucleic acid-binding proteins"/>
    <property type="match status" value="1"/>
</dbReference>
<evidence type="ECO:0000256" key="2">
    <source>
        <dbReference type="ARBA" id="ARBA00022722"/>
    </source>
</evidence>
<keyword evidence="1 6" id="KW-0698">rRNA processing</keyword>
<dbReference type="RefSeq" id="WP_053967261.1">
    <property type="nucleotide sequence ID" value="NZ_LIUF01000002.1"/>
</dbReference>
<evidence type="ECO:0000256" key="5">
    <source>
        <dbReference type="ARBA" id="ARBA00022884"/>
    </source>
</evidence>
<comment type="caution">
    <text evidence="8">The sequence shown here is derived from an EMBL/GenBank/DDBJ whole genome shotgun (WGS) entry which is preliminary data.</text>
</comment>
<dbReference type="Gene3D" id="2.40.380.10">
    <property type="entry name" value="FomD-like"/>
    <property type="match status" value="1"/>
</dbReference>
<accession>A0A0M9AKX9</accession>
<dbReference type="InterPro" id="IPR012340">
    <property type="entry name" value="NA-bd_OB-fold"/>
</dbReference>
<dbReference type="AlphaFoldDB" id="A0A0M9AKX9"/>
<dbReference type="InterPro" id="IPR007295">
    <property type="entry name" value="DUF402"/>
</dbReference>
<dbReference type="GO" id="GO:0035925">
    <property type="term" value="F:mRNA 3'-UTR AU-rich region binding"/>
    <property type="evidence" value="ECO:0007669"/>
    <property type="project" value="UniProtKB-UniRule"/>
</dbReference>
<keyword evidence="2 6" id="KW-0540">Nuclease</keyword>
<dbReference type="Pfam" id="PF04167">
    <property type="entry name" value="DUF402"/>
    <property type="match status" value="1"/>
</dbReference>
<evidence type="ECO:0000256" key="4">
    <source>
        <dbReference type="ARBA" id="ARBA00022801"/>
    </source>
</evidence>
<comment type="function">
    <text evidence="6">Probable RNase involved in rRNA stability through maturation and/or degradation of precursor rRNAs. Binds to RNA in loop regions with AU-rich sequences.</text>
</comment>
<dbReference type="OrthoDB" id="84798at2157"/>
<dbReference type="InterPro" id="IPR016730">
    <property type="entry name" value="RNA-bd_FAU-1"/>
</dbReference>
<dbReference type="InterPro" id="IPR035930">
    <property type="entry name" value="FomD-like_sf"/>
</dbReference>
<dbReference type="EMBL" id="LIUF01000002">
    <property type="protein sequence ID" value="KOX93568.1"/>
    <property type="molecule type" value="Genomic_DNA"/>
</dbReference>
<sequence length="466" mass="49156">MTVRVRGIYATALTRLLREAGQEVVQASGPIEDRFDGAFADERAAVTVTTTDDQQGVGVVGDRDVAAAVTDRLTDLGRDTLHWDDPTPKGAVYAGTVTETLGSGAVVDLGDGEGFLPYAASEERIETGDTLRVQVVEASAPWTNGRPVLDTTIAVRGDLLSLVRGGSGPSSGTGGPAMLDLIAADPREGWGVSWEAASEDASFDALAEALDAANDRAAAIDDALAGADPPGDCAPARDDEGLATTWLWFGRESRFALDETRREVTPTMPGHHRVKAGDRAASAAVDYVEALCDDPETGETDFPFAVTARQFGPQVGGSLSLGHGKPDGRLITLGNGEVQAVDDDGTVTIEREMSPGGTYDALGVPKEAGDVAETKVKEGRWWYPTVYRDSDGEKKGTYVNVCTPVEVFPDTARYVDLHVDVVKHADGTVERVDDDELDAAVECGHISEELAERARSVAAAVKSALE</sequence>
<evidence type="ECO:0000256" key="1">
    <source>
        <dbReference type="ARBA" id="ARBA00022552"/>
    </source>
</evidence>
<dbReference type="InterPro" id="IPR003029">
    <property type="entry name" value="S1_domain"/>
</dbReference>
<dbReference type="InterPro" id="IPR050212">
    <property type="entry name" value="Ntdp-like"/>
</dbReference>